<accession>A0A2G5NTU9</accession>
<protein>
    <submittedName>
        <fullName evidence="3">ATP-binding protein</fullName>
    </submittedName>
</protein>
<keyword evidence="3" id="KW-0067">ATP-binding</keyword>
<dbReference type="RefSeq" id="WP_099577972.1">
    <property type="nucleotide sequence ID" value="NZ_MJBI02000001.1"/>
</dbReference>
<dbReference type="InterPro" id="IPR027417">
    <property type="entry name" value="P-loop_NTPase"/>
</dbReference>
<dbReference type="Proteomes" id="UP000229523">
    <property type="component" value="Unassembled WGS sequence"/>
</dbReference>
<sequence>MDYITRVQYLNSISRFVDKPIVKVLTGLRRVGKSTLLEMIRYELLSHIKDEHILFLNFESKDGLSINNAQKLVNLVSERFNKDDRIYLFFDEIQLVSEWEKAINVFRVDFNADIYITGSNSKLLSTDISTVLAGRTVNFHIQPFTFKEYKHLLAHLNLTEQALFNAFVQFGGMPFIKYFDLEKEATLKYLMDVYNTVIVKDVLEYNKIRDVDLFNRILRFVIQNIGSTFSALSIVKFLKSEQRKVSVDTVLSYLRMLEEAFVIQKIVREDLIGKKVLKVDEKYYLSDHGFREALGYSNTQSIEKVLENIVLNEMQSRGYEVKIGKVNDLEVDFVAQKHQDKLYIQVSYLLASPSTIEREFKSLSMINDNYPKYVLSMDQLDFSHDGIIHMNIIDFLKSTDSNS</sequence>
<gene>
    <name evidence="3" type="ORF">BFS35_003015</name>
</gene>
<reference evidence="3 4" key="1">
    <citation type="journal article" date="2018" name="Front. Microbiol.">
        <title>Description and Comparative Genomics of Macrococcus caseolyticus subsp. hominis subsp. nov., Macrococcus goetzii sp. nov., Macrococcus epidermidis sp. nov., and Macrococcus bohemicus sp. nov., Novel Macrococci From Human Clinical Material With Virulence Potential and Suspected Uptake of Foreign DNA by Natural Transformation.</title>
        <authorList>
            <person name="Maslanova I."/>
            <person name="Wertheimer Z."/>
            <person name="Sedlacek I."/>
            <person name="Svec P."/>
            <person name="Indrakova A."/>
            <person name="Kovarovic V."/>
            <person name="Schumann P."/>
            <person name="Sproer C."/>
            <person name="Kralova S."/>
            <person name="Sedo O."/>
            <person name="Kristofova L."/>
            <person name="Vrbovska V."/>
            <person name="Fuzik T."/>
            <person name="Petras P."/>
            <person name="Zdrahal Z."/>
            <person name="Ruzickova V."/>
            <person name="Doskar J."/>
            <person name="Pantucek R."/>
        </authorList>
    </citation>
    <scope>NUCLEOTIDE SEQUENCE [LARGE SCALE GENOMIC DNA]</scope>
    <source>
        <strain evidence="3 4">CCM 4927</strain>
    </source>
</reference>
<feature type="domain" description="AAA" evidence="1">
    <location>
        <begin position="22"/>
        <end position="149"/>
    </location>
</feature>
<feature type="domain" description="DUF4143" evidence="2">
    <location>
        <begin position="200"/>
        <end position="347"/>
    </location>
</feature>
<dbReference type="Pfam" id="PF13173">
    <property type="entry name" value="AAA_14"/>
    <property type="match status" value="1"/>
</dbReference>
<evidence type="ECO:0000313" key="4">
    <source>
        <dbReference type="Proteomes" id="UP000229523"/>
    </source>
</evidence>
<keyword evidence="3" id="KW-0547">Nucleotide-binding</keyword>
<dbReference type="PANTHER" id="PTHR33295:SF20">
    <property type="entry name" value="ATPASE"/>
    <property type="match status" value="1"/>
</dbReference>
<dbReference type="InterPro" id="IPR025420">
    <property type="entry name" value="DUF4143"/>
</dbReference>
<proteinExistence type="predicted"/>
<evidence type="ECO:0000313" key="3">
    <source>
        <dbReference type="EMBL" id="RAI82672.1"/>
    </source>
</evidence>
<dbReference type="EMBL" id="MJBI02000001">
    <property type="protein sequence ID" value="RAI82672.1"/>
    <property type="molecule type" value="Genomic_DNA"/>
</dbReference>
<dbReference type="AlphaFoldDB" id="A0A2G5NTU9"/>
<dbReference type="Pfam" id="PF13635">
    <property type="entry name" value="DUF4143"/>
    <property type="match status" value="1"/>
</dbReference>
<comment type="caution">
    <text evidence="3">The sequence shown here is derived from an EMBL/GenBank/DDBJ whole genome shotgun (WGS) entry which is preliminary data.</text>
</comment>
<evidence type="ECO:0000259" key="2">
    <source>
        <dbReference type="Pfam" id="PF13635"/>
    </source>
</evidence>
<name>A0A2G5NTU9_9STAP</name>
<organism evidence="3 4">
    <name type="scientific">Macrococcoides goetzii</name>
    <dbReference type="NCBI Taxonomy" id="1891097"/>
    <lineage>
        <taxon>Bacteria</taxon>
        <taxon>Bacillati</taxon>
        <taxon>Bacillota</taxon>
        <taxon>Bacilli</taxon>
        <taxon>Bacillales</taxon>
        <taxon>Staphylococcaceae</taxon>
        <taxon>Macrococcoides</taxon>
    </lineage>
</organism>
<evidence type="ECO:0000259" key="1">
    <source>
        <dbReference type="Pfam" id="PF13173"/>
    </source>
</evidence>
<dbReference type="GO" id="GO:0005524">
    <property type="term" value="F:ATP binding"/>
    <property type="evidence" value="ECO:0007669"/>
    <property type="project" value="UniProtKB-KW"/>
</dbReference>
<dbReference type="InterPro" id="IPR041682">
    <property type="entry name" value="AAA_14"/>
</dbReference>
<dbReference type="PANTHER" id="PTHR33295">
    <property type="entry name" value="ATPASE"/>
    <property type="match status" value="1"/>
</dbReference>
<keyword evidence="4" id="KW-1185">Reference proteome</keyword>
<dbReference type="SUPFAM" id="SSF52540">
    <property type="entry name" value="P-loop containing nucleoside triphosphate hydrolases"/>
    <property type="match status" value="1"/>
</dbReference>